<evidence type="ECO:0000313" key="2">
    <source>
        <dbReference type="Proteomes" id="UP001234880"/>
    </source>
</evidence>
<organism evidence="1 2">
    <name type="scientific">Streptomyces demainii</name>
    <dbReference type="NCBI Taxonomy" id="588122"/>
    <lineage>
        <taxon>Bacteria</taxon>
        <taxon>Bacillati</taxon>
        <taxon>Actinomycetota</taxon>
        <taxon>Actinomycetes</taxon>
        <taxon>Kitasatosporales</taxon>
        <taxon>Streptomycetaceae</taxon>
        <taxon>Streptomyces</taxon>
    </lineage>
</organism>
<gene>
    <name evidence="1" type="ORF">JOF35_005176</name>
</gene>
<keyword evidence="2" id="KW-1185">Reference proteome</keyword>
<dbReference type="Gene3D" id="1.25.40.10">
    <property type="entry name" value="Tetratricopeptide repeat domain"/>
    <property type="match status" value="1"/>
</dbReference>
<evidence type="ECO:0000313" key="1">
    <source>
        <dbReference type="EMBL" id="MDP9612899.1"/>
    </source>
</evidence>
<accession>A0ABT9KWT4</accession>
<sequence>MDLRRLGHSPALPAALLEATAHALATDEQWNQHAHTDWLKNTLTYLSTPCKGVPGPLTLIRQRPGTPPPDQEQYRLSDYLEELGRYTRRRYCPAPQFWTAALQYALSDDDRRALARAAHDRGRVGIAASILDEYSLPGLFDRSSDYALGEEARTTRAEAALTRIKKERAPDTPRVLDLLFKEEEARSLQELGEQERAEAIWEELAEARFPGACVSVGDRHKEAGRRTEAEQWYRKGADSGDPDAMQGLVFLLAEDGLLEEAAEWTERIADVGDIYAYSRLAYRFEEVGDVSRAKEYFRKAVDAGLIDCYTDLIRVHWNEGDQDTAQRLYSEAVQSGETSGPMMKAERAGEHATADELAFTAVDHGTVQPLRQLLWHRLQQPDTTLGETLARKAIDAGEAFIVHGLAELCSPSEHPQSLKAMQRVFESADEIGSSRPDA</sequence>
<comment type="caution">
    <text evidence="1">The sequence shown here is derived from an EMBL/GenBank/DDBJ whole genome shotgun (WGS) entry which is preliminary data.</text>
</comment>
<reference evidence="1 2" key="1">
    <citation type="submission" date="2023-07" db="EMBL/GenBank/DDBJ databases">
        <title>Sequencing the genomes of 1000 actinobacteria strains.</title>
        <authorList>
            <person name="Klenk H.-P."/>
        </authorList>
    </citation>
    <scope>NUCLEOTIDE SEQUENCE [LARGE SCALE GENOMIC DNA]</scope>
    <source>
        <strain evidence="1 2">DSM 41600</strain>
    </source>
</reference>
<dbReference type="Proteomes" id="UP001234880">
    <property type="component" value="Unassembled WGS sequence"/>
</dbReference>
<dbReference type="RefSeq" id="WP_307111251.1">
    <property type="nucleotide sequence ID" value="NZ_JAURUE010000001.1"/>
</dbReference>
<protein>
    <submittedName>
        <fullName evidence="1">TPR repeat protein</fullName>
    </submittedName>
</protein>
<dbReference type="EMBL" id="JAURUE010000001">
    <property type="protein sequence ID" value="MDP9612899.1"/>
    <property type="molecule type" value="Genomic_DNA"/>
</dbReference>
<dbReference type="InterPro" id="IPR011990">
    <property type="entry name" value="TPR-like_helical_dom_sf"/>
</dbReference>
<name>A0ABT9KWT4_9ACTN</name>
<dbReference type="SUPFAM" id="SSF81901">
    <property type="entry name" value="HCP-like"/>
    <property type="match status" value="1"/>
</dbReference>
<proteinExistence type="predicted"/>